<dbReference type="InterPro" id="IPR019870">
    <property type="entry name" value="Se_metab_YedF"/>
</dbReference>
<dbReference type="Pfam" id="PF02635">
    <property type="entry name" value="DsrE"/>
    <property type="match status" value="1"/>
</dbReference>
<dbReference type="InterPro" id="IPR001455">
    <property type="entry name" value="TusA-like"/>
</dbReference>
<dbReference type="InterPro" id="IPR003787">
    <property type="entry name" value="Sulphur_relay_DsrE/F-like"/>
</dbReference>
<dbReference type="Pfam" id="PF01206">
    <property type="entry name" value="TusA"/>
    <property type="match status" value="1"/>
</dbReference>
<evidence type="ECO:0000259" key="1">
    <source>
        <dbReference type="Pfam" id="PF01206"/>
    </source>
</evidence>
<dbReference type="EMBL" id="VSSQ01030215">
    <property type="protein sequence ID" value="MPM80651.1"/>
    <property type="molecule type" value="Genomic_DNA"/>
</dbReference>
<accession>A0A645CUS4</accession>
<dbReference type="SUPFAM" id="SSF64307">
    <property type="entry name" value="SirA-like"/>
    <property type="match status" value="1"/>
</dbReference>
<gene>
    <name evidence="2" type="ORF">SDC9_127701</name>
</gene>
<dbReference type="SUPFAM" id="SSF75169">
    <property type="entry name" value="DsrEFH-like"/>
    <property type="match status" value="1"/>
</dbReference>
<proteinExistence type="predicted"/>
<dbReference type="AlphaFoldDB" id="A0A645CUS4"/>
<organism evidence="2">
    <name type="scientific">bioreactor metagenome</name>
    <dbReference type="NCBI Taxonomy" id="1076179"/>
    <lineage>
        <taxon>unclassified sequences</taxon>
        <taxon>metagenomes</taxon>
        <taxon>ecological metagenomes</taxon>
    </lineage>
</organism>
<sequence>MQIDARGKACPMPVILAKKELDGGCRDLTILVDNRTAIENLTRLGNSAGVQVSSGESESGFFVRLWGESKPVESPVIDCPATGNGYAVFIGKDVIGAGDPTLGYNLMKMALYTLAQGDSVPAHVLFMNDGVKLPAGEEQQVIDSLMTLIEKGSLVLVCGTCLNFYGIADRLKVGTVSNMYDILGAMQRADKVITL</sequence>
<dbReference type="Gene3D" id="3.30.110.40">
    <property type="entry name" value="TusA-like domain"/>
    <property type="match status" value="1"/>
</dbReference>
<dbReference type="InterPro" id="IPR036868">
    <property type="entry name" value="TusA-like_sf"/>
</dbReference>
<protein>
    <recommendedName>
        <fullName evidence="1">UPF0033 domain-containing protein</fullName>
    </recommendedName>
</protein>
<dbReference type="NCBIfam" id="TIGR03527">
    <property type="entry name" value="selenium_YedF"/>
    <property type="match status" value="1"/>
</dbReference>
<name>A0A645CUS4_9ZZZZ</name>
<dbReference type="Gene3D" id="3.40.1260.10">
    <property type="entry name" value="DsrEFH-like"/>
    <property type="match status" value="1"/>
</dbReference>
<feature type="domain" description="UPF0033" evidence="1">
    <location>
        <begin position="2"/>
        <end position="62"/>
    </location>
</feature>
<reference evidence="2" key="1">
    <citation type="submission" date="2019-08" db="EMBL/GenBank/DDBJ databases">
        <authorList>
            <person name="Kucharzyk K."/>
            <person name="Murdoch R.W."/>
            <person name="Higgins S."/>
            <person name="Loffler F."/>
        </authorList>
    </citation>
    <scope>NUCLEOTIDE SEQUENCE</scope>
</reference>
<dbReference type="InterPro" id="IPR027396">
    <property type="entry name" value="DsrEFH-like"/>
</dbReference>
<comment type="caution">
    <text evidence="2">The sequence shown here is derived from an EMBL/GenBank/DDBJ whole genome shotgun (WGS) entry which is preliminary data.</text>
</comment>
<evidence type="ECO:0000313" key="2">
    <source>
        <dbReference type="EMBL" id="MPM80651.1"/>
    </source>
</evidence>